<evidence type="ECO:0000313" key="1">
    <source>
        <dbReference type="EMBL" id="EFN79294.1"/>
    </source>
</evidence>
<keyword evidence="2" id="KW-1185">Reference proteome</keyword>
<sequence length="104" mass="12509">MVREGNIKYLLKNNLSRVGNKEGVKALARLRCSNMEEGNKYWLKEEYRKCVFCIEGWDTVEHYIRECRKIKGWFVELGKNEENRLKRIWDDELDEKKGVVLKKL</sequence>
<evidence type="ECO:0008006" key="3">
    <source>
        <dbReference type="Google" id="ProtNLM"/>
    </source>
</evidence>
<dbReference type="OMA" id="KRIWDDE"/>
<organism evidence="2">
    <name type="scientific">Harpegnathos saltator</name>
    <name type="common">Jerdon's jumping ant</name>
    <dbReference type="NCBI Taxonomy" id="610380"/>
    <lineage>
        <taxon>Eukaryota</taxon>
        <taxon>Metazoa</taxon>
        <taxon>Ecdysozoa</taxon>
        <taxon>Arthropoda</taxon>
        <taxon>Hexapoda</taxon>
        <taxon>Insecta</taxon>
        <taxon>Pterygota</taxon>
        <taxon>Neoptera</taxon>
        <taxon>Endopterygota</taxon>
        <taxon>Hymenoptera</taxon>
        <taxon>Apocrita</taxon>
        <taxon>Aculeata</taxon>
        <taxon>Formicoidea</taxon>
        <taxon>Formicidae</taxon>
        <taxon>Ponerinae</taxon>
        <taxon>Ponerini</taxon>
        <taxon>Harpegnathos</taxon>
    </lineage>
</organism>
<dbReference type="InParanoid" id="E2BYD4"/>
<dbReference type="EMBL" id="GL451438">
    <property type="protein sequence ID" value="EFN79294.1"/>
    <property type="molecule type" value="Genomic_DNA"/>
</dbReference>
<gene>
    <name evidence="1" type="ORF">EAI_06942</name>
</gene>
<protein>
    <recommendedName>
        <fullName evidence="3">Reverse transcriptase zinc-binding domain-containing protein</fullName>
    </recommendedName>
</protein>
<proteinExistence type="predicted"/>
<dbReference type="AlphaFoldDB" id="E2BYD4"/>
<name>E2BYD4_HARSA</name>
<accession>E2BYD4</accession>
<evidence type="ECO:0000313" key="2">
    <source>
        <dbReference type="Proteomes" id="UP000008237"/>
    </source>
</evidence>
<dbReference type="Proteomes" id="UP000008237">
    <property type="component" value="Unassembled WGS sequence"/>
</dbReference>
<reference evidence="1 2" key="1">
    <citation type="journal article" date="2010" name="Science">
        <title>Genomic comparison of the ants Camponotus floridanus and Harpegnathos saltator.</title>
        <authorList>
            <person name="Bonasio R."/>
            <person name="Zhang G."/>
            <person name="Ye C."/>
            <person name="Mutti N.S."/>
            <person name="Fang X."/>
            <person name="Qin N."/>
            <person name="Donahue G."/>
            <person name="Yang P."/>
            <person name="Li Q."/>
            <person name="Li C."/>
            <person name="Zhang P."/>
            <person name="Huang Z."/>
            <person name="Berger S.L."/>
            <person name="Reinberg D."/>
            <person name="Wang J."/>
            <person name="Liebig J."/>
        </authorList>
    </citation>
    <scope>NUCLEOTIDE SEQUENCE [LARGE SCALE GENOMIC DNA]</scope>
    <source>
        <strain evidence="1 2">R22 G/1</strain>
    </source>
</reference>